<accession>A0AC35G4D7</accession>
<sequence>MSSSTRSSTSTENSTIIQWDPPICPVCEITAPNGKHFGINCCGACAAFFRRTVSEQKLFQCTKGAIETMTMFPSLLQACRHCRFLKCIKSGMKLEKVQTKRTKTTVPTKHINVINISVGEIIDTIVQSNHYVEHERCTEYGPIEIEFKKSTMSGAVSIAKTELRLMQQFLQNNGLLNLVPENHLRDFIKQGYYLWAQTSSLWLSYTQGGYSANRMCYVDRSFVDINELAVERIYSCIPGIRHVDTIVRHAMPVYFEFRSILRLIQIYRLDHVEWLVVVQILFANLVITQFTLTKSERSQVNNYLKKILNELHKYHEDNYKKDQAIRLGNMTLFVEAIQQSARAVQEQITVLLLCGYKTTVQK</sequence>
<organism evidence="1 2">
    <name type="scientific">Panagrolaimus sp. PS1159</name>
    <dbReference type="NCBI Taxonomy" id="55785"/>
    <lineage>
        <taxon>Eukaryota</taxon>
        <taxon>Metazoa</taxon>
        <taxon>Ecdysozoa</taxon>
        <taxon>Nematoda</taxon>
        <taxon>Chromadorea</taxon>
        <taxon>Rhabditida</taxon>
        <taxon>Tylenchina</taxon>
        <taxon>Panagrolaimomorpha</taxon>
        <taxon>Panagrolaimoidea</taxon>
        <taxon>Panagrolaimidae</taxon>
        <taxon>Panagrolaimus</taxon>
    </lineage>
</organism>
<evidence type="ECO:0000313" key="1">
    <source>
        <dbReference type="Proteomes" id="UP000887580"/>
    </source>
</evidence>
<protein>
    <submittedName>
        <fullName evidence="2">Nuclear receptor domain-containing protein</fullName>
    </submittedName>
</protein>
<proteinExistence type="predicted"/>
<reference evidence="2" key="1">
    <citation type="submission" date="2022-11" db="UniProtKB">
        <authorList>
            <consortium name="WormBaseParasite"/>
        </authorList>
    </citation>
    <scope>IDENTIFICATION</scope>
</reference>
<dbReference type="WBParaSite" id="PS1159_v2.g2388.t1">
    <property type="protein sequence ID" value="PS1159_v2.g2388.t1"/>
    <property type="gene ID" value="PS1159_v2.g2388"/>
</dbReference>
<evidence type="ECO:0000313" key="2">
    <source>
        <dbReference type="WBParaSite" id="PS1159_v2.g2388.t1"/>
    </source>
</evidence>
<name>A0AC35G4D7_9BILA</name>
<dbReference type="Proteomes" id="UP000887580">
    <property type="component" value="Unplaced"/>
</dbReference>